<name>A0ABT2U9M9_9BACL</name>
<dbReference type="Proteomes" id="UP001652445">
    <property type="component" value="Unassembled WGS sequence"/>
</dbReference>
<evidence type="ECO:0000256" key="3">
    <source>
        <dbReference type="RuleBase" id="RU000363"/>
    </source>
</evidence>
<protein>
    <submittedName>
        <fullName evidence="5">SDR family oxidoreductase</fullName>
    </submittedName>
</protein>
<keyword evidence="4" id="KW-0175">Coiled coil</keyword>
<accession>A0ABT2U9M9</accession>
<dbReference type="SUPFAM" id="SSF51735">
    <property type="entry name" value="NAD(P)-binding Rossmann-fold domains"/>
    <property type="match status" value="1"/>
</dbReference>
<dbReference type="PANTHER" id="PTHR44196">
    <property type="entry name" value="DEHYDROGENASE/REDUCTASE SDR FAMILY MEMBER 7B"/>
    <property type="match status" value="1"/>
</dbReference>
<organism evidence="5 6">
    <name type="scientific">Paenibacillus baimaensis</name>
    <dbReference type="NCBI Taxonomy" id="2982185"/>
    <lineage>
        <taxon>Bacteria</taxon>
        <taxon>Bacillati</taxon>
        <taxon>Bacillota</taxon>
        <taxon>Bacilli</taxon>
        <taxon>Bacillales</taxon>
        <taxon>Paenibacillaceae</taxon>
        <taxon>Paenibacillus</taxon>
    </lineage>
</organism>
<dbReference type="CDD" id="cd05233">
    <property type="entry name" value="SDR_c"/>
    <property type="match status" value="1"/>
</dbReference>
<evidence type="ECO:0000313" key="6">
    <source>
        <dbReference type="Proteomes" id="UP001652445"/>
    </source>
</evidence>
<gene>
    <name evidence="5" type="ORF">OB236_04275</name>
</gene>
<dbReference type="PANTHER" id="PTHR44196:SF1">
    <property type="entry name" value="DEHYDROGENASE_REDUCTASE SDR FAMILY MEMBER 7B"/>
    <property type="match status" value="1"/>
</dbReference>
<dbReference type="RefSeq" id="WP_262682918.1">
    <property type="nucleotide sequence ID" value="NZ_JAOQIO010000007.1"/>
</dbReference>
<dbReference type="Pfam" id="PF00106">
    <property type="entry name" value="adh_short"/>
    <property type="match status" value="1"/>
</dbReference>
<dbReference type="PRINTS" id="PR00081">
    <property type="entry name" value="GDHRDH"/>
</dbReference>
<dbReference type="PRINTS" id="PR00080">
    <property type="entry name" value="SDRFAMILY"/>
</dbReference>
<proteinExistence type="inferred from homology"/>
<keyword evidence="2" id="KW-0560">Oxidoreductase</keyword>
<evidence type="ECO:0000256" key="4">
    <source>
        <dbReference type="SAM" id="Coils"/>
    </source>
</evidence>
<dbReference type="InterPro" id="IPR002347">
    <property type="entry name" value="SDR_fam"/>
</dbReference>
<keyword evidence="6" id="KW-1185">Reference proteome</keyword>
<evidence type="ECO:0000256" key="1">
    <source>
        <dbReference type="ARBA" id="ARBA00006484"/>
    </source>
</evidence>
<dbReference type="EMBL" id="JAOQIO010000007">
    <property type="protein sequence ID" value="MCU6791343.1"/>
    <property type="molecule type" value="Genomic_DNA"/>
</dbReference>
<dbReference type="InterPro" id="IPR036291">
    <property type="entry name" value="NAD(P)-bd_dom_sf"/>
</dbReference>
<reference evidence="5 6" key="1">
    <citation type="submission" date="2022-09" db="EMBL/GenBank/DDBJ databases">
        <authorList>
            <person name="Han X.L."/>
            <person name="Wang Q."/>
            <person name="Lu T."/>
        </authorList>
    </citation>
    <scope>NUCLEOTIDE SEQUENCE [LARGE SCALE GENOMIC DNA]</scope>
    <source>
        <strain evidence="5 6">WQ 127069</strain>
    </source>
</reference>
<dbReference type="Gene3D" id="3.40.50.720">
    <property type="entry name" value="NAD(P)-binding Rossmann-like Domain"/>
    <property type="match status" value="1"/>
</dbReference>
<sequence>MGDSDKVVVITGATRGIGKNTALYFAERGYTVVGTGRNEQLLNELDQQLRELSPRSHCLHLDVQQRSSVQKAIGQIRNIVSNVDVWINNAGAFAAIGPTWEVDPEVWINDVSTNLFGVFHCVQGAVPLMLEQGAGRIINVVGGGTTREFKYGNGYGTSKTAIARFTENLNAELQDTGVMAFALDPGLNDTDMTKYQRETEAGQTYFPRITQAFAEHRDAPAHLAPTLAYLVGEGKLDAYQGRIVSIHEDADKLQEKANELQNEDYFKLRMKKIENIGRR</sequence>
<evidence type="ECO:0000256" key="2">
    <source>
        <dbReference type="ARBA" id="ARBA00023002"/>
    </source>
</evidence>
<evidence type="ECO:0000313" key="5">
    <source>
        <dbReference type="EMBL" id="MCU6791343.1"/>
    </source>
</evidence>
<feature type="coiled-coil region" evidence="4">
    <location>
        <begin position="236"/>
        <end position="263"/>
    </location>
</feature>
<comment type="caution">
    <text evidence="5">The sequence shown here is derived from an EMBL/GenBank/DDBJ whole genome shotgun (WGS) entry which is preliminary data.</text>
</comment>
<comment type="similarity">
    <text evidence="1 3">Belongs to the short-chain dehydrogenases/reductases (SDR) family.</text>
</comment>